<evidence type="ECO:0000313" key="10">
    <source>
        <dbReference type="Proteomes" id="UP000271272"/>
    </source>
</evidence>
<dbReference type="EMBL" id="RQZC01000010">
    <property type="protein sequence ID" value="RRD29199.1"/>
    <property type="molecule type" value="Genomic_DNA"/>
</dbReference>
<sequence length="403" mass="41645">MRTVAEHLAACLEIAQAAPPLDVVLLDAVGCVLAQDVVAPIDLPAVDLAGLDGYAVSSAQVTEASPGAPVVLEVIDAVRAGDMRPMRLVPGAAILIDSGAPLPLGADAVVPWQDSDRGESRVALSRAVGPGDHVRRRGEDVRAGTTVLARGSRVSARQIALLAGLGLHRVRVHPAPRVVVISIGDELVEPGQGREAGDVFDANGHALASAVTDAGGRAFRVAAVPDELRALAETIEDQLVRADMLLTTGGLSAGQGDTVKEVLAPLGGVRFDTVAMSPGRQLGLGLIDGTPIFCLPGDPVSAQIAFETFVRPVLRQIAGRDSLHRSSLPARISIGWHSPAGRREFVPVRLSGSPSRGYTAEPTAQPGRSSLHGLARANGLAVVPEETHTVVAGDSLHCLVLDA</sequence>
<dbReference type="GO" id="GO:0006777">
    <property type="term" value="P:Mo-molybdopterin cofactor biosynthetic process"/>
    <property type="evidence" value="ECO:0007669"/>
    <property type="project" value="UniProtKB-UniRule"/>
</dbReference>
<comment type="cofactor">
    <cofactor evidence="7">
        <name>Mg(2+)</name>
        <dbReference type="ChEBI" id="CHEBI:18420"/>
    </cofactor>
</comment>
<dbReference type="Pfam" id="PF03453">
    <property type="entry name" value="MoeA_N"/>
    <property type="match status" value="1"/>
</dbReference>
<dbReference type="SUPFAM" id="SSF63882">
    <property type="entry name" value="MoeA N-terminal region -like"/>
    <property type="match status" value="1"/>
</dbReference>
<dbReference type="Proteomes" id="UP000271272">
    <property type="component" value="Unassembled WGS sequence"/>
</dbReference>
<evidence type="ECO:0000259" key="8">
    <source>
        <dbReference type="SMART" id="SM00852"/>
    </source>
</evidence>
<dbReference type="CDD" id="cd00887">
    <property type="entry name" value="MoeA"/>
    <property type="match status" value="1"/>
</dbReference>
<comment type="pathway">
    <text evidence="2 7">Cofactor biosynthesis; molybdopterin biosynthesis.</text>
</comment>
<evidence type="ECO:0000256" key="5">
    <source>
        <dbReference type="ARBA" id="ARBA00023150"/>
    </source>
</evidence>
<dbReference type="InterPro" id="IPR036135">
    <property type="entry name" value="MoeA_linker/N_sf"/>
</dbReference>
<comment type="function">
    <text evidence="1 7">Catalyzes the insertion of molybdate into adenylated molybdopterin with the concomitant release of AMP.</text>
</comment>
<dbReference type="NCBIfam" id="TIGR00177">
    <property type="entry name" value="molyb_syn"/>
    <property type="match status" value="1"/>
</dbReference>
<dbReference type="InterPro" id="IPR036425">
    <property type="entry name" value="MoaB/Mog-like_dom_sf"/>
</dbReference>
<dbReference type="InterPro" id="IPR038987">
    <property type="entry name" value="MoeA-like"/>
</dbReference>
<organism evidence="9 10">
    <name type="scientific">Actinomyces bowdenii</name>
    <dbReference type="NCBI Taxonomy" id="131109"/>
    <lineage>
        <taxon>Bacteria</taxon>
        <taxon>Bacillati</taxon>
        <taxon>Actinomycetota</taxon>
        <taxon>Actinomycetes</taxon>
        <taxon>Actinomycetales</taxon>
        <taxon>Actinomycetaceae</taxon>
        <taxon>Actinomyces</taxon>
    </lineage>
</organism>
<evidence type="ECO:0000256" key="6">
    <source>
        <dbReference type="ARBA" id="ARBA00047317"/>
    </source>
</evidence>
<comment type="caution">
    <text evidence="9">The sequence shown here is derived from an EMBL/GenBank/DDBJ whole genome shotgun (WGS) entry which is preliminary data.</text>
</comment>
<dbReference type="Gene3D" id="2.170.190.11">
    <property type="entry name" value="Molybdopterin biosynthesis moea protein, domain 3"/>
    <property type="match status" value="1"/>
</dbReference>
<protein>
    <recommendedName>
        <fullName evidence="7">Molybdopterin molybdenumtransferase</fullName>
        <ecNumber evidence="7">2.10.1.1</ecNumber>
    </recommendedName>
</protein>
<dbReference type="InterPro" id="IPR005111">
    <property type="entry name" value="MoeA_C_domain_IV"/>
</dbReference>
<feature type="domain" description="MoaB/Mog" evidence="8">
    <location>
        <begin position="179"/>
        <end position="316"/>
    </location>
</feature>
<dbReference type="InterPro" id="IPR036688">
    <property type="entry name" value="MoeA_C_domain_IV_sf"/>
</dbReference>
<dbReference type="Pfam" id="PF00994">
    <property type="entry name" value="MoCF_biosynth"/>
    <property type="match status" value="1"/>
</dbReference>
<dbReference type="OrthoDB" id="9804758at2"/>
<dbReference type="GO" id="GO:0046872">
    <property type="term" value="F:metal ion binding"/>
    <property type="evidence" value="ECO:0007669"/>
    <property type="project" value="UniProtKB-UniRule"/>
</dbReference>
<comment type="catalytic activity">
    <reaction evidence="6">
        <text>adenylyl-molybdopterin + molybdate = Mo-molybdopterin + AMP + H(+)</text>
        <dbReference type="Rhea" id="RHEA:35047"/>
        <dbReference type="ChEBI" id="CHEBI:15378"/>
        <dbReference type="ChEBI" id="CHEBI:36264"/>
        <dbReference type="ChEBI" id="CHEBI:62727"/>
        <dbReference type="ChEBI" id="CHEBI:71302"/>
        <dbReference type="ChEBI" id="CHEBI:456215"/>
        <dbReference type="EC" id="2.10.1.1"/>
    </reaction>
</comment>
<dbReference type="NCBIfam" id="NF045515">
    <property type="entry name" value="Glp_gephyrin"/>
    <property type="match status" value="1"/>
</dbReference>
<dbReference type="PANTHER" id="PTHR10192">
    <property type="entry name" value="MOLYBDOPTERIN BIOSYNTHESIS PROTEIN"/>
    <property type="match status" value="1"/>
</dbReference>
<dbReference type="AlphaFoldDB" id="A0A3P1V4X6"/>
<accession>A0A3P1V4X6</accession>
<comment type="similarity">
    <text evidence="3 7">Belongs to the MoeA family.</text>
</comment>
<dbReference type="InterPro" id="IPR001453">
    <property type="entry name" value="MoaB/Mog_dom"/>
</dbReference>
<keyword evidence="7" id="KW-0460">Magnesium</keyword>
<dbReference type="SUPFAM" id="SSF53218">
    <property type="entry name" value="Molybdenum cofactor biosynthesis proteins"/>
    <property type="match status" value="1"/>
</dbReference>
<dbReference type="RefSeq" id="WP_124933887.1">
    <property type="nucleotide sequence ID" value="NZ_RQZC01000010.1"/>
</dbReference>
<dbReference type="InterPro" id="IPR005110">
    <property type="entry name" value="MoeA_linker/N"/>
</dbReference>
<dbReference type="SUPFAM" id="SSF63867">
    <property type="entry name" value="MoeA C-terminal domain-like"/>
    <property type="match status" value="1"/>
</dbReference>
<dbReference type="EC" id="2.10.1.1" evidence="7"/>
<dbReference type="UniPathway" id="UPA00344"/>
<keyword evidence="7" id="KW-0479">Metal-binding</keyword>
<dbReference type="GO" id="GO:0005829">
    <property type="term" value="C:cytosol"/>
    <property type="evidence" value="ECO:0007669"/>
    <property type="project" value="TreeGrafter"/>
</dbReference>
<keyword evidence="7 9" id="KW-0808">Transferase</keyword>
<name>A0A3P1V4X6_9ACTO</name>
<dbReference type="Gene3D" id="2.40.340.10">
    <property type="entry name" value="MoeA, C-terminal, domain IV"/>
    <property type="match status" value="1"/>
</dbReference>
<evidence type="ECO:0000256" key="4">
    <source>
        <dbReference type="ARBA" id="ARBA00022505"/>
    </source>
</evidence>
<evidence type="ECO:0000313" key="9">
    <source>
        <dbReference type="EMBL" id="RRD29199.1"/>
    </source>
</evidence>
<evidence type="ECO:0000256" key="1">
    <source>
        <dbReference type="ARBA" id="ARBA00002901"/>
    </source>
</evidence>
<dbReference type="SMART" id="SM00852">
    <property type="entry name" value="MoCF_biosynth"/>
    <property type="match status" value="1"/>
</dbReference>
<reference evidence="9 10" key="1">
    <citation type="submission" date="2018-11" db="EMBL/GenBank/DDBJ databases">
        <title>Genomes From Bacteria Associated with the Canine Oral Cavity: a Test Case for Automated Genome-Based Taxonomic Assignment.</title>
        <authorList>
            <person name="Coil D.A."/>
            <person name="Jospin G."/>
            <person name="Darling A.E."/>
            <person name="Wallis C."/>
            <person name="Davis I.J."/>
            <person name="Harris S."/>
            <person name="Eisen J.A."/>
            <person name="Holcombe L.J."/>
            <person name="O'Flynn C."/>
        </authorList>
    </citation>
    <scope>NUCLEOTIDE SEQUENCE [LARGE SCALE GENOMIC DNA]</scope>
    <source>
        <strain evidence="9 10">OH5050</strain>
    </source>
</reference>
<evidence type="ECO:0000256" key="7">
    <source>
        <dbReference type="RuleBase" id="RU365090"/>
    </source>
</evidence>
<dbReference type="GO" id="GO:0061599">
    <property type="term" value="F:molybdopterin molybdotransferase activity"/>
    <property type="evidence" value="ECO:0007669"/>
    <property type="project" value="UniProtKB-UniRule"/>
</dbReference>
<dbReference type="Gene3D" id="3.90.105.10">
    <property type="entry name" value="Molybdopterin biosynthesis moea protein, domain 2"/>
    <property type="match status" value="1"/>
</dbReference>
<dbReference type="Gene3D" id="3.40.980.10">
    <property type="entry name" value="MoaB/Mog-like domain"/>
    <property type="match status" value="1"/>
</dbReference>
<evidence type="ECO:0000256" key="3">
    <source>
        <dbReference type="ARBA" id="ARBA00010763"/>
    </source>
</evidence>
<gene>
    <name evidence="9" type="ORF">EII10_07530</name>
</gene>
<dbReference type="PANTHER" id="PTHR10192:SF5">
    <property type="entry name" value="GEPHYRIN"/>
    <property type="match status" value="1"/>
</dbReference>
<proteinExistence type="inferred from homology"/>
<keyword evidence="4 7" id="KW-0500">Molybdenum</keyword>
<keyword evidence="10" id="KW-1185">Reference proteome</keyword>
<keyword evidence="5 7" id="KW-0501">Molybdenum cofactor biosynthesis</keyword>
<evidence type="ECO:0000256" key="2">
    <source>
        <dbReference type="ARBA" id="ARBA00005046"/>
    </source>
</evidence>
<dbReference type="Pfam" id="PF03454">
    <property type="entry name" value="MoeA_C"/>
    <property type="match status" value="1"/>
</dbReference>